<feature type="compositionally biased region" description="Polar residues" evidence="2">
    <location>
        <begin position="637"/>
        <end position="651"/>
    </location>
</feature>
<dbReference type="NCBIfam" id="TIGR02601">
    <property type="entry name" value="autotrns_rpt"/>
    <property type="match status" value="1"/>
</dbReference>
<evidence type="ECO:0000256" key="2">
    <source>
        <dbReference type="SAM" id="MobiDB-lite"/>
    </source>
</evidence>
<dbReference type="SMART" id="SM00014">
    <property type="entry name" value="acidPPc"/>
    <property type="match status" value="1"/>
</dbReference>
<evidence type="ECO:0000313" key="6">
    <source>
        <dbReference type="Proteomes" id="UP000184291"/>
    </source>
</evidence>
<dbReference type="STRING" id="1892869.ACGLYG10_1273"/>
<organism evidence="5 6">
    <name type="scientific">Actinomyces glycerinitolerans</name>
    <dbReference type="NCBI Taxonomy" id="1892869"/>
    <lineage>
        <taxon>Bacteria</taxon>
        <taxon>Bacillati</taxon>
        <taxon>Actinomycetota</taxon>
        <taxon>Actinomycetes</taxon>
        <taxon>Actinomycetales</taxon>
        <taxon>Actinomycetaceae</taxon>
        <taxon>Actinomyces</taxon>
    </lineage>
</organism>
<name>A0A1M4RYQ4_9ACTO</name>
<proteinExistence type="predicted"/>
<gene>
    <name evidence="5" type="ORF">ACGLYG10_1273</name>
</gene>
<dbReference type="SUPFAM" id="SSF48317">
    <property type="entry name" value="Acid phosphatase/Vanadium-dependent haloperoxidase"/>
    <property type="match status" value="1"/>
</dbReference>
<evidence type="ECO:0000256" key="3">
    <source>
        <dbReference type="SAM" id="Phobius"/>
    </source>
</evidence>
<dbReference type="Pfam" id="PF01569">
    <property type="entry name" value="PAP2"/>
    <property type="match status" value="1"/>
</dbReference>
<dbReference type="InterPro" id="IPR001011">
    <property type="entry name" value="Acid_Pase_classA_bac"/>
</dbReference>
<evidence type="ECO:0000259" key="4">
    <source>
        <dbReference type="SMART" id="SM00014"/>
    </source>
</evidence>
<keyword evidence="3" id="KW-0472">Membrane</keyword>
<dbReference type="InterPro" id="IPR013425">
    <property type="entry name" value="Autotrns_rpt"/>
</dbReference>
<dbReference type="InterPro" id="IPR000326">
    <property type="entry name" value="PAP2/HPO"/>
</dbReference>
<dbReference type="GO" id="GO:0030288">
    <property type="term" value="C:outer membrane-bounded periplasmic space"/>
    <property type="evidence" value="ECO:0007669"/>
    <property type="project" value="InterPro"/>
</dbReference>
<dbReference type="GO" id="GO:0003993">
    <property type="term" value="F:acid phosphatase activity"/>
    <property type="evidence" value="ECO:0007669"/>
    <property type="project" value="InterPro"/>
</dbReference>
<feature type="transmembrane region" description="Helical" evidence="3">
    <location>
        <begin position="668"/>
        <end position="686"/>
    </location>
</feature>
<dbReference type="EMBL" id="FQTT01000009">
    <property type="protein sequence ID" value="SHE25061.1"/>
    <property type="molecule type" value="Genomic_DNA"/>
</dbReference>
<dbReference type="InterPro" id="IPR036938">
    <property type="entry name" value="PAP2/HPO_sf"/>
</dbReference>
<dbReference type="Gene3D" id="1.20.144.10">
    <property type="entry name" value="Phosphatidic acid phosphatase type 2/haloperoxidase"/>
    <property type="match status" value="1"/>
</dbReference>
<evidence type="ECO:0000313" key="5">
    <source>
        <dbReference type="EMBL" id="SHE25061.1"/>
    </source>
</evidence>
<feature type="region of interest" description="Disordered" evidence="2">
    <location>
        <begin position="621"/>
        <end position="661"/>
    </location>
</feature>
<dbReference type="PRINTS" id="PR00483">
    <property type="entry name" value="BACPHPHTASE"/>
</dbReference>
<sequence length="697" mass="71778">MSSFRHDRHDYQCGGIALTTVLVLAMFLIPTAVAQTAATDPLDPVPAANGSYFVESYSTNTTANLAADTNAAVSLLAEFYEVWEPGETPADGTILNESFQQANIAYSENATSERTEEQAVQAYLTDRRNQSYSAIDGLGVDAPLFRQLANAGTSITEDIPADSTTVKYSDTGNSNGAWADTDSDLGAVVALVNAVRGANTSSNPAKLAFRYPRPFRWSTDVRVADVLGGVELASDSLTDGGFPSGHTSAGYMASLALAYAVPEHYAELVANASTIGDYRIISGMHSAGDVIGGRTLGTALAAATLSNEENAGVKEQAVADAATALDATDTMTQDEYESLLAVYTERMTYGLPLTDSTDEPAVVPMGAEVLLETRFPYLSRDQRREVLRTTAIESGHVLLDDSEGWGRLNLLAASGGYGSLDGATVVSLDASAPGYEAADTWRNDIHGTGSLELDGTGRLTLSGDNTFSGGVTVNGGTLVADSMTAVGSGDITVDDGVLSETVDEPVEVTGTVALSDAAELNLSVVAGSATPGSPASTATTSAQSPSLTVTGDMAIDGALVVSGDTTVLAEGGSLLLATVTGSVSGAFDSITVEGVDGSFKMIFSNGQLWLVRVSTTIPPSASSSAATSVAVTDPSAPTDNASPNEATSVVSVGTPVSRPQDLARTGTSVLPELAAAAGLVLIGAVLTTRRRWRHRAC</sequence>
<dbReference type="Pfam" id="PF12951">
    <property type="entry name" value="PATR"/>
    <property type="match status" value="1"/>
</dbReference>
<protein>
    <submittedName>
        <fullName evidence="5">Acid phosphatase class a bacterial</fullName>
    </submittedName>
</protein>
<dbReference type="Proteomes" id="UP000184291">
    <property type="component" value="Unassembled WGS sequence"/>
</dbReference>
<keyword evidence="6" id="KW-1185">Reference proteome</keyword>
<reference evidence="6" key="1">
    <citation type="submission" date="2016-09" db="EMBL/GenBank/DDBJ databases">
        <authorList>
            <person name="Strepis N."/>
        </authorList>
    </citation>
    <scope>NUCLEOTIDE SEQUENCE [LARGE SCALE GENOMIC DNA]</scope>
</reference>
<keyword evidence="3" id="KW-1133">Transmembrane helix</keyword>
<dbReference type="AlphaFoldDB" id="A0A1M4RYQ4"/>
<feature type="compositionally biased region" description="Low complexity" evidence="2">
    <location>
        <begin position="621"/>
        <end position="636"/>
    </location>
</feature>
<evidence type="ECO:0000256" key="1">
    <source>
        <dbReference type="ARBA" id="ARBA00022729"/>
    </source>
</evidence>
<keyword evidence="3" id="KW-0812">Transmembrane</keyword>
<keyword evidence="1" id="KW-0732">Signal</keyword>
<accession>A0A1M4RYQ4</accession>
<feature type="domain" description="Phosphatidic acid phosphatase type 2/haloperoxidase" evidence="4">
    <location>
        <begin position="189"/>
        <end position="305"/>
    </location>
</feature>